<dbReference type="Gene3D" id="1.10.443.10">
    <property type="entry name" value="Intergrase catalytic core"/>
    <property type="match status" value="1"/>
</dbReference>
<gene>
    <name evidence="2" type="ordered locus">Igag_0118</name>
</gene>
<reference evidence="2 3" key="1">
    <citation type="journal article" date="2010" name="Stand. Genomic Sci.">
        <title>Complete genome sequence of Ignisphaera aggregans type strain (AQ1.S1).</title>
        <authorList>
            <person name="Goker M."/>
            <person name="Held B."/>
            <person name="Lapidus A."/>
            <person name="Nolan M."/>
            <person name="Spring S."/>
            <person name="Yasawong M."/>
            <person name="Lucas S."/>
            <person name="Glavina Del Rio T."/>
            <person name="Tice H."/>
            <person name="Cheng J.F."/>
            <person name="Goodwin L."/>
            <person name="Tapia R."/>
            <person name="Pitluck S."/>
            <person name="Liolios K."/>
            <person name="Ivanova N."/>
            <person name="Mavromatis K."/>
            <person name="Mikhailova N."/>
            <person name="Pati A."/>
            <person name="Chen A."/>
            <person name="Palaniappan K."/>
            <person name="Brambilla E."/>
            <person name="Land M."/>
            <person name="Hauser L."/>
            <person name="Chang Y.J."/>
            <person name="Jeffries C.D."/>
            <person name="Brettin T."/>
            <person name="Detter J.C."/>
            <person name="Han C."/>
            <person name="Rohde M."/>
            <person name="Sikorski J."/>
            <person name="Woyke T."/>
            <person name="Bristow J."/>
            <person name="Eisen J.A."/>
            <person name="Markowitz V."/>
            <person name="Hugenholtz P."/>
            <person name="Kyrpides N.C."/>
            <person name="Klenk H.P."/>
        </authorList>
    </citation>
    <scope>NUCLEOTIDE SEQUENCE [LARGE SCALE GENOMIC DNA]</scope>
    <source>
        <strain evidence="3">DSM 17230 / JCM 13409 / AQ1.S1</strain>
    </source>
</reference>
<accession>E0SPU8</accession>
<organism evidence="2 3">
    <name type="scientific">Ignisphaera aggregans (strain DSM 17230 / JCM 13409 / AQ1.S1)</name>
    <dbReference type="NCBI Taxonomy" id="583356"/>
    <lineage>
        <taxon>Archaea</taxon>
        <taxon>Thermoproteota</taxon>
        <taxon>Thermoprotei</taxon>
        <taxon>Desulfurococcales</taxon>
        <taxon>Desulfurococcaceae</taxon>
        <taxon>Ignisphaera</taxon>
    </lineage>
</organism>
<keyword evidence="3" id="KW-1185">Reference proteome</keyword>
<dbReference type="InterPro" id="IPR013762">
    <property type="entry name" value="Integrase-like_cat_sf"/>
</dbReference>
<evidence type="ECO:0000259" key="1">
    <source>
        <dbReference type="Pfam" id="PF16795"/>
    </source>
</evidence>
<evidence type="ECO:0000313" key="2">
    <source>
        <dbReference type="EMBL" id="ADM26970.1"/>
    </source>
</evidence>
<dbReference type="KEGG" id="iag:Igag_0118"/>
<dbReference type="AlphaFoldDB" id="E0SPU8"/>
<dbReference type="GO" id="GO:0003677">
    <property type="term" value="F:DNA binding"/>
    <property type="evidence" value="ECO:0007669"/>
    <property type="project" value="InterPro"/>
</dbReference>
<dbReference type="BioCyc" id="IAGG583356:GHAH-129-MONOMER"/>
<dbReference type="Proteomes" id="UP000001304">
    <property type="component" value="Chromosome"/>
</dbReference>
<proteinExistence type="predicted"/>
<evidence type="ECO:0000313" key="3">
    <source>
        <dbReference type="Proteomes" id="UP000001304"/>
    </source>
</evidence>
<protein>
    <recommendedName>
        <fullName evidence="1">Integrase SSV1 C-terminal domain-containing protein</fullName>
    </recommendedName>
</protein>
<dbReference type="EMBL" id="CP002098">
    <property type="protein sequence ID" value="ADM26970.1"/>
    <property type="molecule type" value="Genomic_DNA"/>
</dbReference>
<sequence>MRYGLIDAEGRLNKAVVLALIDALMQDEALKDEVLNYILKYYKKDVQERLSEALPKIELRWSEDFEKWLTEKKSKPISERTLRDYRSIWFKCLEGKALGWHLLKQLEGKQMLCSDGVYHPTSWPRQIFRHYIRYLYAVGKLDYDTYTRLLLAIPGRRYGRRLSQKAIEVGDIVGSLQVLKDRRPDIYILYLFMLYSSVRFEHALRLFDEWNPDEKLYISYLNRNVKRLECFDMFCRYYMGKETDKKPTGFAYFPKQLLALIERYREKLPNKRRIERIVSNLSILKPKMIRVSALREMKAVFGDTDVWRFITSKFGELYQYPQDTT</sequence>
<dbReference type="InterPro" id="IPR031857">
    <property type="entry name" value="Integrase_SSV1_C"/>
</dbReference>
<dbReference type="GO" id="GO:0006310">
    <property type="term" value="P:DNA recombination"/>
    <property type="evidence" value="ECO:0007669"/>
    <property type="project" value="InterPro"/>
</dbReference>
<name>E0SPU8_IGNAA</name>
<feature type="domain" description="Integrase SSV1 C-terminal" evidence="1">
    <location>
        <begin position="167"/>
        <end position="311"/>
    </location>
</feature>
<dbReference type="HOGENOM" id="CLU_854206_0_0_2"/>
<dbReference type="GO" id="GO:0015074">
    <property type="term" value="P:DNA integration"/>
    <property type="evidence" value="ECO:0007669"/>
    <property type="project" value="InterPro"/>
</dbReference>
<dbReference type="Pfam" id="PF16795">
    <property type="entry name" value="Phage_integr_3"/>
    <property type="match status" value="1"/>
</dbReference>